<dbReference type="GeneID" id="30309961"/>
<gene>
    <name evidence="1" type="ORF">P090810_008</name>
</gene>
<sequence>MSIFNDVKELAAGSKKSKDWYRSQVFYGLEDIKYGFRVGDIIFFSYSAATPGLKYYDKYPMVLITDVDNRNMQFSGGNLHYLRPSTRMSVARSWGGGSVSYPMRCHHKYFMSNASNIKIVPTVDLEEMKYPLPLEQFTMNVVGRWLEIPSSVIWSRQ</sequence>
<organism evidence="1 2">
    <name type="scientific">Synechococcus phage S-WAM1</name>
    <dbReference type="NCBI Taxonomy" id="1815521"/>
    <lineage>
        <taxon>Viruses</taxon>
        <taxon>Duplodnaviria</taxon>
        <taxon>Heunggongvirae</taxon>
        <taxon>Uroviricota</taxon>
        <taxon>Caudoviricetes</taxon>
        <taxon>Pantevenvirales</taxon>
        <taxon>Kyanoviridae</taxon>
        <taxon>Sokavirus</taxon>
        <taxon>Sokavirus swam1</taxon>
    </lineage>
</organism>
<accession>A0A1D8KS46</accession>
<dbReference type="OrthoDB" id="18610at10239"/>
<dbReference type="EMBL" id="KU686210">
    <property type="protein sequence ID" value="AOV61482.1"/>
    <property type="molecule type" value="Genomic_DNA"/>
</dbReference>
<keyword evidence="2" id="KW-1185">Reference proteome</keyword>
<proteinExistence type="predicted"/>
<protein>
    <submittedName>
        <fullName evidence="1">Uncharacterized protein</fullName>
    </submittedName>
</protein>
<dbReference type="RefSeq" id="YP_009324998.1">
    <property type="nucleotide sequence ID" value="NC_031944.1"/>
</dbReference>
<dbReference type="KEGG" id="vg:30309961"/>
<dbReference type="Proteomes" id="UP000204364">
    <property type="component" value="Segment"/>
</dbReference>
<reference evidence="1 2" key="1">
    <citation type="journal article" date="2016" name="Virology">
        <title>The genomic content and context of auxiliary metabolic genes in marine cyanomyoviruses.</title>
        <authorList>
            <person name="Crummett L.T."/>
            <person name="Puxty R.J."/>
            <person name="Weihe C."/>
            <person name="Marston M.F."/>
            <person name="Martiny J.B."/>
        </authorList>
    </citation>
    <scope>NUCLEOTIDE SEQUENCE [LARGE SCALE GENOMIC DNA]</scope>
    <source>
        <strain evidence="1">0810PA09</strain>
    </source>
</reference>
<evidence type="ECO:0000313" key="2">
    <source>
        <dbReference type="Proteomes" id="UP000204364"/>
    </source>
</evidence>
<name>A0A1D8KS46_9CAUD</name>
<evidence type="ECO:0000313" key="1">
    <source>
        <dbReference type="EMBL" id="AOV61482.1"/>
    </source>
</evidence>